<accession>A0A8S1R5Y7</accession>
<dbReference type="Pfam" id="PF13091">
    <property type="entry name" value="PLDc_2"/>
    <property type="match status" value="1"/>
</dbReference>
<evidence type="ECO:0000313" key="8">
    <source>
        <dbReference type="Proteomes" id="UP000692954"/>
    </source>
</evidence>
<comment type="caution">
    <text evidence="7">The sequence shown here is derived from an EMBL/GenBank/DDBJ whole genome shotgun (WGS) entry which is preliminary data.</text>
</comment>
<gene>
    <name evidence="7" type="ORF">PSON_ATCC_30995.1.T1390014</name>
</gene>
<organism evidence="7 8">
    <name type="scientific">Paramecium sonneborni</name>
    <dbReference type="NCBI Taxonomy" id="65129"/>
    <lineage>
        <taxon>Eukaryota</taxon>
        <taxon>Sar</taxon>
        <taxon>Alveolata</taxon>
        <taxon>Ciliophora</taxon>
        <taxon>Intramacronucleata</taxon>
        <taxon>Oligohymenophorea</taxon>
        <taxon>Peniculida</taxon>
        <taxon>Parameciidae</taxon>
        <taxon>Paramecium</taxon>
    </lineage>
</organism>
<name>A0A8S1R5Y7_9CILI</name>
<protein>
    <recommendedName>
        <fullName evidence="5">Mitochondrial cardiolipin hydrolase</fullName>
    </recommendedName>
</protein>
<sequence>MSHKHSQIEVQHLFFPNEDNFSRFQKKLKKCKSTILGCIYQLTHSTIIEILVQLANQGCRVDLIMDQNSDEQDERKKTTIHMLLVMSGFKINISLIENKGLMHSKFCVIDKKITILGSANWTYQAFQNNFEHITIFKDSKTAKLYTEQFRVIWDQAKLAKYIDSQIIYQPNQNCVEFNKKIVSNKFGIKKRQFKIKFRKQKNSLNYKKKEQQLQNVTLPQFQQIQIKQNLPLFELSQIEEQKKAQTQHQNEILDFLENIRLHDEKKQNYSGITIQNENQKLLQDNKNDSSQYDSNPWQMKNQLFFPNIIKNSTKHKQIQKQEQNIIIIDDEDVEEVQIINDFSKHFL</sequence>
<evidence type="ECO:0000259" key="6">
    <source>
        <dbReference type="PROSITE" id="PS50035"/>
    </source>
</evidence>
<dbReference type="PANTHER" id="PTHR43856:SF1">
    <property type="entry name" value="MITOCHONDRIAL CARDIOLIPIN HYDROLASE"/>
    <property type="match status" value="1"/>
</dbReference>
<dbReference type="GO" id="GO:0016042">
    <property type="term" value="P:lipid catabolic process"/>
    <property type="evidence" value="ECO:0007669"/>
    <property type="project" value="UniProtKB-KW"/>
</dbReference>
<dbReference type="InterPro" id="IPR025202">
    <property type="entry name" value="PLD-like_dom"/>
</dbReference>
<dbReference type="PROSITE" id="PS50035">
    <property type="entry name" value="PLD"/>
    <property type="match status" value="1"/>
</dbReference>
<comment type="similarity">
    <text evidence="4">Belongs to the phospholipase D family. MitoPLD/Zucchini subfamily.</text>
</comment>
<dbReference type="AlphaFoldDB" id="A0A8S1R5Y7"/>
<keyword evidence="3" id="KW-0443">Lipid metabolism</keyword>
<dbReference type="InterPro" id="IPR051406">
    <property type="entry name" value="PLD_domain"/>
</dbReference>
<dbReference type="InterPro" id="IPR001736">
    <property type="entry name" value="PLipase_D/transphosphatidylase"/>
</dbReference>
<evidence type="ECO:0000256" key="5">
    <source>
        <dbReference type="ARBA" id="ARBA00040549"/>
    </source>
</evidence>
<evidence type="ECO:0000256" key="4">
    <source>
        <dbReference type="ARBA" id="ARBA00038012"/>
    </source>
</evidence>
<keyword evidence="1" id="KW-0378">Hydrolase</keyword>
<proteinExistence type="inferred from homology"/>
<dbReference type="SMART" id="SM00155">
    <property type="entry name" value="PLDc"/>
    <property type="match status" value="1"/>
</dbReference>
<evidence type="ECO:0000313" key="7">
    <source>
        <dbReference type="EMBL" id="CAD8122502.1"/>
    </source>
</evidence>
<evidence type="ECO:0000256" key="1">
    <source>
        <dbReference type="ARBA" id="ARBA00022801"/>
    </source>
</evidence>
<dbReference type="GO" id="GO:0016891">
    <property type="term" value="F:RNA endonuclease activity producing 5'-phosphomonoesters, hydrolytic mechanism"/>
    <property type="evidence" value="ECO:0007669"/>
    <property type="project" value="TreeGrafter"/>
</dbReference>
<evidence type="ECO:0000256" key="2">
    <source>
        <dbReference type="ARBA" id="ARBA00022963"/>
    </source>
</evidence>
<feature type="domain" description="PLD phosphodiesterase" evidence="6">
    <location>
        <begin position="98"/>
        <end position="125"/>
    </location>
</feature>
<dbReference type="GO" id="GO:0005739">
    <property type="term" value="C:mitochondrion"/>
    <property type="evidence" value="ECO:0007669"/>
    <property type="project" value="TreeGrafter"/>
</dbReference>
<evidence type="ECO:0000256" key="3">
    <source>
        <dbReference type="ARBA" id="ARBA00023098"/>
    </source>
</evidence>
<dbReference type="EMBL" id="CAJJDN010000139">
    <property type="protein sequence ID" value="CAD8122502.1"/>
    <property type="molecule type" value="Genomic_DNA"/>
</dbReference>
<dbReference type="PANTHER" id="PTHR43856">
    <property type="entry name" value="CARDIOLIPIN HYDROLASE"/>
    <property type="match status" value="1"/>
</dbReference>
<keyword evidence="8" id="KW-1185">Reference proteome</keyword>
<keyword evidence="2" id="KW-0442">Lipid degradation</keyword>
<dbReference type="Proteomes" id="UP000692954">
    <property type="component" value="Unassembled WGS sequence"/>
</dbReference>
<dbReference type="OrthoDB" id="5205528at2759"/>
<reference evidence="7" key="1">
    <citation type="submission" date="2021-01" db="EMBL/GenBank/DDBJ databases">
        <authorList>
            <consortium name="Genoscope - CEA"/>
            <person name="William W."/>
        </authorList>
    </citation>
    <scope>NUCLEOTIDE SEQUENCE</scope>
</reference>